<organism evidence="3">
    <name type="scientific">Heliconius melpomene</name>
    <name type="common">Postman butterfly</name>
    <dbReference type="NCBI Taxonomy" id="34740"/>
    <lineage>
        <taxon>Eukaryota</taxon>
        <taxon>Metazoa</taxon>
        <taxon>Ecdysozoa</taxon>
        <taxon>Arthropoda</taxon>
        <taxon>Hexapoda</taxon>
        <taxon>Insecta</taxon>
        <taxon>Pterygota</taxon>
        <taxon>Neoptera</taxon>
        <taxon>Endopterygota</taxon>
        <taxon>Lepidoptera</taxon>
        <taxon>Glossata</taxon>
        <taxon>Ditrysia</taxon>
        <taxon>Papilionoidea</taxon>
        <taxon>Nymphalidae</taxon>
        <taxon>Heliconiinae</taxon>
        <taxon>Heliconiini</taxon>
        <taxon>Heliconius</taxon>
    </lineage>
</organism>
<evidence type="ECO:0000256" key="2">
    <source>
        <dbReference type="SAM" id="SignalP"/>
    </source>
</evidence>
<feature type="signal peptide" evidence="2">
    <location>
        <begin position="1"/>
        <end position="18"/>
    </location>
</feature>
<evidence type="ECO:0000256" key="1">
    <source>
        <dbReference type="SAM" id="MobiDB-lite"/>
    </source>
</evidence>
<feature type="region of interest" description="Disordered" evidence="1">
    <location>
        <begin position="73"/>
        <end position="101"/>
    </location>
</feature>
<reference evidence="3" key="1">
    <citation type="journal article" date="2010" name="Mol. Biol. Evol.">
        <title>Combined EST and proteomic analysis identifies rapidly evolving seminal fluid proteins in Heliconius butterflies.</title>
        <authorList>
            <person name="Walters J.R."/>
            <person name="Harrison R.G."/>
        </authorList>
    </citation>
    <scope>NUCLEOTIDE SEQUENCE</scope>
</reference>
<sequence length="135" mass="15206">MKLVFLVIAIAFLQSSQSQSSNNEKDAENPQNIQFGSDDTPENLKQGNRRRGRHNYLDVDVDVDDDVYVDRDFPYHEGFKSGRPTSSRDRPAGNKGRPSKAKLKEIHILKFPTDPKAVFLYIPLSSSSAVRPSEV</sequence>
<accession>D9HQ65</accession>
<feature type="region of interest" description="Disordered" evidence="1">
    <location>
        <begin position="16"/>
        <end position="56"/>
    </location>
</feature>
<feature type="compositionally biased region" description="Basic and acidic residues" evidence="1">
    <location>
        <begin position="73"/>
        <end position="92"/>
    </location>
</feature>
<dbReference type="AlphaFoldDB" id="D9HQ65"/>
<name>D9HQ65_HELME</name>
<keyword evidence="2" id="KW-0732">Signal</keyword>
<proteinExistence type="evidence at transcript level"/>
<feature type="chain" id="PRO_5003125418" evidence="2">
    <location>
        <begin position="19"/>
        <end position="135"/>
    </location>
</feature>
<protein>
    <submittedName>
        <fullName evidence="3">Seminal fluid protein HACP005</fullName>
    </submittedName>
</protein>
<dbReference type="EMBL" id="HM023820">
    <property type="protein sequence ID" value="ADJ58553.1"/>
    <property type="molecule type" value="mRNA"/>
</dbReference>
<evidence type="ECO:0000313" key="3">
    <source>
        <dbReference type="EMBL" id="ADJ58553.1"/>
    </source>
</evidence>